<keyword evidence="13" id="KW-0325">Glycoprotein</keyword>
<evidence type="ECO:0000256" key="2">
    <source>
        <dbReference type="ARBA" id="ARBA00004613"/>
    </source>
</evidence>
<keyword evidence="8 15" id="KW-0479">Metal-binding</keyword>
<feature type="compositionally biased region" description="Low complexity" evidence="16">
    <location>
        <begin position="148"/>
        <end position="169"/>
    </location>
</feature>
<comment type="caution">
    <text evidence="19">The sequence shown here is derived from an EMBL/GenBank/DDBJ whole genome shotgun (WGS) entry which is preliminary data.</text>
</comment>
<dbReference type="EMBL" id="NPIC01000012">
    <property type="protein sequence ID" value="RDL31532.1"/>
    <property type="molecule type" value="Genomic_DNA"/>
</dbReference>
<keyword evidence="4" id="KW-1003">Cell membrane</keyword>
<evidence type="ECO:0000256" key="15">
    <source>
        <dbReference type="PROSITE-ProRule" id="PRU01356"/>
    </source>
</evidence>
<keyword evidence="20" id="KW-1185">Reference proteome</keyword>
<feature type="disulfide bond" evidence="15">
    <location>
        <begin position="42"/>
        <end position="49"/>
    </location>
</feature>
<dbReference type="GO" id="GO:0005886">
    <property type="term" value="C:plasma membrane"/>
    <property type="evidence" value="ECO:0007669"/>
    <property type="project" value="UniProtKB-SubCell"/>
</dbReference>
<evidence type="ECO:0000256" key="4">
    <source>
        <dbReference type="ARBA" id="ARBA00022475"/>
    </source>
</evidence>
<accession>A0A370TBV3</accession>
<evidence type="ECO:0000256" key="14">
    <source>
        <dbReference type="ARBA" id="ARBA00023288"/>
    </source>
</evidence>
<sequence>MKTTSFALVVAAAASIVSAQDLSGEPACAIPCLTSAISKVGCGLTDQACQCGTGMAPIQTAVTPCLISNCSPADLIIAASVGSKLCADYSATATGGAASGSGTGSATASGSGSGARTETAVRTSAPAPLSTGTGSSPGTGGKNGTTGGLSTSAKPTPGGPSPSSSSSAGAAPTLIAGIGSLVGLVAGVVAAL</sequence>
<dbReference type="GO" id="GO:0005576">
    <property type="term" value="C:extracellular region"/>
    <property type="evidence" value="ECO:0007669"/>
    <property type="project" value="UniProtKB-SubCell"/>
</dbReference>
<dbReference type="GeneID" id="43602590"/>
<dbReference type="Proteomes" id="UP000254866">
    <property type="component" value="Unassembled WGS sequence"/>
</dbReference>
<evidence type="ECO:0000256" key="5">
    <source>
        <dbReference type="ARBA" id="ARBA00022525"/>
    </source>
</evidence>
<organism evidence="19 20">
    <name type="scientific">Venustampulla echinocandica</name>
    <dbReference type="NCBI Taxonomy" id="2656787"/>
    <lineage>
        <taxon>Eukaryota</taxon>
        <taxon>Fungi</taxon>
        <taxon>Dikarya</taxon>
        <taxon>Ascomycota</taxon>
        <taxon>Pezizomycotina</taxon>
        <taxon>Leotiomycetes</taxon>
        <taxon>Helotiales</taxon>
        <taxon>Pleuroascaceae</taxon>
        <taxon>Venustampulla</taxon>
    </lineage>
</organism>
<protein>
    <recommendedName>
        <fullName evidence="18">CFEM domain-containing protein</fullName>
    </recommendedName>
</protein>
<feature type="chain" id="PRO_5016761576" description="CFEM domain-containing protein" evidence="17">
    <location>
        <begin position="20"/>
        <end position="192"/>
    </location>
</feature>
<dbReference type="SMART" id="SM00747">
    <property type="entry name" value="CFEM"/>
    <property type="match status" value="1"/>
</dbReference>
<dbReference type="OrthoDB" id="3559948at2759"/>
<evidence type="ECO:0000256" key="6">
    <source>
        <dbReference type="ARBA" id="ARBA00022617"/>
    </source>
</evidence>
<dbReference type="InterPro" id="IPR051735">
    <property type="entry name" value="CFEM_domain"/>
</dbReference>
<keyword evidence="6 15" id="KW-0349">Heme</keyword>
<name>A0A370TBV3_9HELO</name>
<feature type="signal peptide" evidence="17">
    <location>
        <begin position="1"/>
        <end position="19"/>
    </location>
</feature>
<feature type="domain" description="CFEM" evidence="18">
    <location>
        <begin position="1"/>
        <end position="113"/>
    </location>
</feature>
<evidence type="ECO:0000256" key="13">
    <source>
        <dbReference type="ARBA" id="ARBA00023180"/>
    </source>
</evidence>
<dbReference type="AlphaFoldDB" id="A0A370TBV3"/>
<evidence type="ECO:0000313" key="19">
    <source>
        <dbReference type="EMBL" id="RDL31532.1"/>
    </source>
</evidence>
<feature type="binding site" description="axial binding residue" evidence="15">
    <location>
        <position position="46"/>
    </location>
    <ligand>
        <name>heme</name>
        <dbReference type="ChEBI" id="CHEBI:30413"/>
    </ligand>
    <ligandPart>
        <name>Fe</name>
        <dbReference type="ChEBI" id="CHEBI:18248"/>
    </ligandPart>
</feature>
<evidence type="ECO:0000256" key="10">
    <source>
        <dbReference type="ARBA" id="ARBA00023004"/>
    </source>
</evidence>
<keyword evidence="5" id="KW-0964">Secreted</keyword>
<evidence type="ECO:0000256" key="16">
    <source>
        <dbReference type="SAM" id="MobiDB-lite"/>
    </source>
</evidence>
<evidence type="ECO:0000256" key="8">
    <source>
        <dbReference type="ARBA" id="ARBA00022723"/>
    </source>
</evidence>
<evidence type="ECO:0000256" key="17">
    <source>
        <dbReference type="SAM" id="SignalP"/>
    </source>
</evidence>
<evidence type="ECO:0000256" key="7">
    <source>
        <dbReference type="ARBA" id="ARBA00022622"/>
    </source>
</evidence>
<dbReference type="GO" id="GO:0098552">
    <property type="term" value="C:side of membrane"/>
    <property type="evidence" value="ECO:0007669"/>
    <property type="project" value="UniProtKB-KW"/>
</dbReference>
<evidence type="ECO:0000259" key="18">
    <source>
        <dbReference type="PROSITE" id="PS52012"/>
    </source>
</evidence>
<evidence type="ECO:0000256" key="12">
    <source>
        <dbReference type="ARBA" id="ARBA00023157"/>
    </source>
</evidence>
<keyword evidence="11" id="KW-0472">Membrane</keyword>
<feature type="compositionally biased region" description="Gly residues" evidence="16">
    <location>
        <begin position="135"/>
        <end position="147"/>
    </location>
</feature>
<keyword evidence="10 15" id="KW-0408">Iron</keyword>
<proteinExistence type="inferred from homology"/>
<dbReference type="PROSITE" id="PS52012">
    <property type="entry name" value="CFEM"/>
    <property type="match status" value="1"/>
</dbReference>
<comment type="similarity">
    <text evidence="3">Belongs to the RBT5 family.</text>
</comment>
<comment type="subcellular location">
    <subcellularLocation>
        <location evidence="1">Cell membrane</location>
        <topology evidence="1">Lipid-anchor</topology>
        <topology evidence="1">GPI-anchor</topology>
    </subcellularLocation>
    <subcellularLocation>
        <location evidence="2">Secreted</location>
    </subcellularLocation>
</comment>
<reference evidence="19 20" key="1">
    <citation type="journal article" date="2018" name="IMA Fungus">
        <title>IMA Genome-F 9: Draft genome sequence of Annulohypoxylon stygium, Aspergillus mulundensis, Berkeleyomyces basicola (syn. Thielaviopsis basicola), Ceratocystis smalleyi, two Cercospora beticola strains, Coleophoma cylindrospora, Fusarium fracticaudum, Phialophora cf. hyalina, and Morchella septimelata.</title>
        <authorList>
            <person name="Wingfield B.D."/>
            <person name="Bills G.F."/>
            <person name="Dong Y."/>
            <person name="Huang W."/>
            <person name="Nel W.J."/>
            <person name="Swalarsk-Parry B.S."/>
            <person name="Vaghefi N."/>
            <person name="Wilken P.M."/>
            <person name="An Z."/>
            <person name="de Beer Z.W."/>
            <person name="De Vos L."/>
            <person name="Chen L."/>
            <person name="Duong T.A."/>
            <person name="Gao Y."/>
            <person name="Hammerbacher A."/>
            <person name="Kikkert J.R."/>
            <person name="Li Y."/>
            <person name="Li H."/>
            <person name="Li K."/>
            <person name="Li Q."/>
            <person name="Liu X."/>
            <person name="Ma X."/>
            <person name="Naidoo K."/>
            <person name="Pethybridge S.J."/>
            <person name="Sun J."/>
            <person name="Steenkamp E.T."/>
            <person name="van der Nest M.A."/>
            <person name="van Wyk S."/>
            <person name="Wingfield M.J."/>
            <person name="Xiong C."/>
            <person name="Yue Q."/>
            <person name="Zhang X."/>
        </authorList>
    </citation>
    <scope>NUCLEOTIDE SEQUENCE [LARGE SCALE GENOMIC DNA]</scope>
    <source>
        <strain evidence="19 20">BP 5553</strain>
    </source>
</reference>
<dbReference type="RefSeq" id="XP_031865663.1">
    <property type="nucleotide sequence ID" value="XM_032018364.1"/>
</dbReference>
<evidence type="ECO:0000256" key="9">
    <source>
        <dbReference type="ARBA" id="ARBA00022729"/>
    </source>
</evidence>
<feature type="region of interest" description="Disordered" evidence="16">
    <location>
        <begin position="94"/>
        <end position="169"/>
    </location>
</feature>
<dbReference type="GO" id="GO:0046872">
    <property type="term" value="F:metal ion binding"/>
    <property type="evidence" value="ECO:0007669"/>
    <property type="project" value="UniProtKB-UniRule"/>
</dbReference>
<keyword evidence="12 15" id="KW-1015">Disulfide bond</keyword>
<dbReference type="InterPro" id="IPR008427">
    <property type="entry name" value="Extracellular_membr_CFEM_dom"/>
</dbReference>
<keyword evidence="9 17" id="KW-0732">Signal</keyword>
<dbReference type="STRING" id="2656787.A0A370TBV3"/>
<keyword evidence="7" id="KW-0336">GPI-anchor</keyword>
<keyword evidence="14" id="KW-0449">Lipoprotein</keyword>
<evidence type="ECO:0000313" key="20">
    <source>
        <dbReference type="Proteomes" id="UP000254866"/>
    </source>
</evidence>
<evidence type="ECO:0000256" key="11">
    <source>
        <dbReference type="ARBA" id="ARBA00023136"/>
    </source>
</evidence>
<comment type="caution">
    <text evidence="15">Lacks conserved residue(s) required for the propagation of feature annotation.</text>
</comment>
<evidence type="ECO:0000256" key="3">
    <source>
        <dbReference type="ARBA" id="ARBA00010031"/>
    </source>
</evidence>
<dbReference type="PANTHER" id="PTHR37928">
    <property type="entry name" value="CFEM DOMAIN PROTEIN (AFU_ORTHOLOGUE AFUA_6G14090)"/>
    <property type="match status" value="1"/>
</dbReference>
<dbReference type="Pfam" id="PF05730">
    <property type="entry name" value="CFEM"/>
    <property type="match status" value="1"/>
</dbReference>
<dbReference type="PANTHER" id="PTHR37928:SF2">
    <property type="entry name" value="GPI ANCHORED CFEM DOMAIN PROTEIN (AFU_ORTHOLOGUE AFUA_6G10580)"/>
    <property type="match status" value="1"/>
</dbReference>
<evidence type="ECO:0000256" key="1">
    <source>
        <dbReference type="ARBA" id="ARBA00004609"/>
    </source>
</evidence>
<gene>
    <name evidence="19" type="ORF">BP5553_09741</name>
</gene>